<name>A0A401GPH2_9APHY</name>
<organism evidence="1 2">
    <name type="scientific">Sparassis crispa</name>
    <dbReference type="NCBI Taxonomy" id="139825"/>
    <lineage>
        <taxon>Eukaryota</taxon>
        <taxon>Fungi</taxon>
        <taxon>Dikarya</taxon>
        <taxon>Basidiomycota</taxon>
        <taxon>Agaricomycotina</taxon>
        <taxon>Agaricomycetes</taxon>
        <taxon>Polyporales</taxon>
        <taxon>Sparassidaceae</taxon>
        <taxon>Sparassis</taxon>
    </lineage>
</organism>
<dbReference type="AlphaFoldDB" id="A0A401GPH2"/>
<comment type="caution">
    <text evidence="1">The sequence shown here is derived from an EMBL/GenBank/DDBJ whole genome shotgun (WGS) entry which is preliminary data.</text>
</comment>
<keyword evidence="2" id="KW-1185">Reference proteome</keyword>
<reference evidence="1 2" key="1">
    <citation type="journal article" date="2018" name="Sci. Rep.">
        <title>Genome sequence of the cauliflower mushroom Sparassis crispa (Hanabiratake) and its association with beneficial usage.</title>
        <authorList>
            <person name="Kiyama R."/>
            <person name="Furutani Y."/>
            <person name="Kawaguchi K."/>
            <person name="Nakanishi T."/>
        </authorList>
    </citation>
    <scope>NUCLEOTIDE SEQUENCE [LARGE SCALE GENOMIC DNA]</scope>
</reference>
<evidence type="ECO:0000313" key="1">
    <source>
        <dbReference type="EMBL" id="GBE84092.1"/>
    </source>
</evidence>
<dbReference type="RefSeq" id="XP_027615005.1">
    <property type="nucleotide sequence ID" value="XM_027759204.1"/>
</dbReference>
<dbReference type="GeneID" id="38781009"/>
<dbReference type="InParanoid" id="A0A401GPH2"/>
<sequence>MEVSTVQATPSDYDEPLTNVPSSTFVHFPATLGYEVTASVSSPVPGRISQVDHAD</sequence>
<dbReference type="EMBL" id="BFAD01000006">
    <property type="protein sequence ID" value="GBE84092.1"/>
    <property type="molecule type" value="Genomic_DNA"/>
</dbReference>
<proteinExistence type="predicted"/>
<evidence type="ECO:0000313" key="2">
    <source>
        <dbReference type="Proteomes" id="UP000287166"/>
    </source>
</evidence>
<gene>
    <name evidence="1" type="ORF">SCP_0600700</name>
</gene>
<protein>
    <submittedName>
        <fullName evidence="1">Uncharacterized protein</fullName>
    </submittedName>
</protein>
<accession>A0A401GPH2</accession>
<dbReference type="Proteomes" id="UP000287166">
    <property type="component" value="Unassembled WGS sequence"/>
</dbReference>